<organism evidence="2 3">
    <name type="scientific">Falsiroseomonas algicola</name>
    <dbReference type="NCBI Taxonomy" id="2716930"/>
    <lineage>
        <taxon>Bacteria</taxon>
        <taxon>Pseudomonadati</taxon>
        <taxon>Pseudomonadota</taxon>
        <taxon>Alphaproteobacteria</taxon>
        <taxon>Acetobacterales</taxon>
        <taxon>Roseomonadaceae</taxon>
        <taxon>Falsiroseomonas</taxon>
    </lineage>
</organism>
<keyword evidence="1" id="KW-0732">Signal</keyword>
<comment type="caution">
    <text evidence="2">The sequence shown here is derived from an EMBL/GenBank/DDBJ whole genome shotgun (WGS) entry which is preliminary data.</text>
</comment>
<evidence type="ECO:0000313" key="3">
    <source>
        <dbReference type="Proteomes" id="UP000475385"/>
    </source>
</evidence>
<dbReference type="EMBL" id="JAAIKB010000001">
    <property type="protein sequence ID" value="NGM19048.1"/>
    <property type="molecule type" value="Genomic_DNA"/>
</dbReference>
<accession>A0A6M1LFB9</accession>
<dbReference type="PROSITE" id="PS51257">
    <property type="entry name" value="PROKAR_LIPOPROTEIN"/>
    <property type="match status" value="1"/>
</dbReference>
<feature type="signal peptide" evidence="1">
    <location>
        <begin position="1"/>
        <end position="19"/>
    </location>
</feature>
<evidence type="ECO:0000256" key="1">
    <source>
        <dbReference type="SAM" id="SignalP"/>
    </source>
</evidence>
<protein>
    <submittedName>
        <fullName evidence="2">Uncharacterized protein</fullName>
    </submittedName>
</protein>
<evidence type="ECO:0000313" key="2">
    <source>
        <dbReference type="EMBL" id="NGM19048.1"/>
    </source>
</evidence>
<name>A0A6M1LFB9_9PROT</name>
<dbReference type="AlphaFoldDB" id="A0A6M1LFB9"/>
<keyword evidence="3" id="KW-1185">Reference proteome</keyword>
<gene>
    <name evidence="2" type="ORF">G3576_03415</name>
</gene>
<dbReference type="Proteomes" id="UP000475385">
    <property type="component" value="Unassembled WGS sequence"/>
</dbReference>
<sequence>MKALTRLPLLALLALGACADPAAEHLGGFGDPVRGAALHAPFMLGDTALLAGQPARAARAAVQMEILAQGFGRNPLFSHDAPGSVQHATRLGRDEFRRALGIAPDASPDLVIDTLRDAAAALDAGSPARAEAALSSPAYPAGPAATLARLSRLPYLPRVAEAAGAAWQEVRRRDGLGRRG</sequence>
<feature type="chain" id="PRO_5026940042" evidence="1">
    <location>
        <begin position="20"/>
        <end position="180"/>
    </location>
</feature>
<dbReference type="RefSeq" id="WP_164692895.1">
    <property type="nucleotide sequence ID" value="NZ_JAAIKB010000001.1"/>
</dbReference>
<proteinExistence type="predicted"/>
<reference evidence="2 3" key="1">
    <citation type="submission" date="2020-02" db="EMBL/GenBank/DDBJ databases">
        <authorList>
            <person name="Kim H.M."/>
            <person name="Jeon C.O."/>
        </authorList>
    </citation>
    <scope>NUCLEOTIDE SEQUENCE [LARGE SCALE GENOMIC DNA]</scope>
    <source>
        <strain evidence="2 3">PeD5</strain>
    </source>
</reference>
<reference evidence="2 3" key="2">
    <citation type="submission" date="2020-03" db="EMBL/GenBank/DDBJ databases">
        <title>Roseomonas stagni sp. nov., isolated from pond water in Japan.</title>
        <authorList>
            <person name="Furuhata K."/>
            <person name="Miyamoto H."/>
            <person name="Goto K."/>
        </authorList>
    </citation>
    <scope>NUCLEOTIDE SEQUENCE [LARGE SCALE GENOMIC DNA]</scope>
    <source>
        <strain evidence="2 3">PeD5</strain>
    </source>
</reference>